<keyword evidence="3" id="KW-0309">Germination</keyword>
<comment type="caution">
    <text evidence="10">The sequence shown here is derived from an EMBL/GenBank/DDBJ whole genome shotgun (WGS) entry which is preliminary data.</text>
</comment>
<evidence type="ECO:0000259" key="9">
    <source>
        <dbReference type="Pfam" id="PF25198"/>
    </source>
</evidence>
<keyword evidence="6" id="KW-0564">Palmitate</keyword>
<dbReference type="AlphaFoldDB" id="A0A934MPF5"/>
<dbReference type="Gene3D" id="3.30.300.210">
    <property type="entry name" value="Nutrient germinant receptor protein C, domain 3"/>
    <property type="match status" value="1"/>
</dbReference>
<evidence type="ECO:0000256" key="3">
    <source>
        <dbReference type="ARBA" id="ARBA00022544"/>
    </source>
</evidence>
<evidence type="ECO:0000256" key="6">
    <source>
        <dbReference type="ARBA" id="ARBA00023139"/>
    </source>
</evidence>
<feature type="domain" description="Spore germination GerAC-like C-terminal" evidence="8">
    <location>
        <begin position="204"/>
        <end position="363"/>
    </location>
</feature>
<dbReference type="RefSeq" id="WP_199019571.1">
    <property type="nucleotide sequence ID" value="NZ_JAELUP010000065.1"/>
</dbReference>
<dbReference type="NCBIfam" id="TIGR02887">
    <property type="entry name" value="spore_ger_x_C"/>
    <property type="match status" value="1"/>
</dbReference>
<dbReference type="PANTHER" id="PTHR35789">
    <property type="entry name" value="SPORE GERMINATION PROTEIN B3"/>
    <property type="match status" value="1"/>
</dbReference>
<evidence type="ECO:0000256" key="7">
    <source>
        <dbReference type="ARBA" id="ARBA00023288"/>
    </source>
</evidence>
<name>A0A934MPF5_9BACL</name>
<reference evidence="10" key="1">
    <citation type="submission" date="2020-12" db="EMBL/GenBank/DDBJ databases">
        <authorList>
            <person name="Huq M.A."/>
        </authorList>
    </citation>
    <scope>NUCLEOTIDE SEQUENCE</scope>
    <source>
        <strain evidence="10">MAHUQ-46</strain>
    </source>
</reference>
<evidence type="ECO:0000256" key="5">
    <source>
        <dbReference type="ARBA" id="ARBA00023136"/>
    </source>
</evidence>
<dbReference type="GO" id="GO:0009847">
    <property type="term" value="P:spore germination"/>
    <property type="evidence" value="ECO:0007669"/>
    <property type="project" value="InterPro"/>
</dbReference>
<protein>
    <submittedName>
        <fullName evidence="10">Ger(X)C family spore germination protein</fullName>
    </submittedName>
</protein>
<keyword evidence="11" id="KW-1185">Reference proteome</keyword>
<organism evidence="10 11">
    <name type="scientific">Paenibacillus roseus</name>
    <dbReference type="NCBI Taxonomy" id="2798579"/>
    <lineage>
        <taxon>Bacteria</taxon>
        <taxon>Bacillati</taxon>
        <taxon>Bacillota</taxon>
        <taxon>Bacilli</taxon>
        <taxon>Bacillales</taxon>
        <taxon>Paenibacillaceae</taxon>
        <taxon>Paenibacillus</taxon>
    </lineage>
</organism>
<evidence type="ECO:0000256" key="1">
    <source>
        <dbReference type="ARBA" id="ARBA00004635"/>
    </source>
</evidence>
<dbReference type="EMBL" id="JAELUP010000065">
    <property type="protein sequence ID" value="MBJ6362021.1"/>
    <property type="molecule type" value="Genomic_DNA"/>
</dbReference>
<dbReference type="InterPro" id="IPR008844">
    <property type="entry name" value="Spore_GerAC-like"/>
</dbReference>
<evidence type="ECO:0000256" key="4">
    <source>
        <dbReference type="ARBA" id="ARBA00022729"/>
    </source>
</evidence>
<dbReference type="InterPro" id="IPR057336">
    <property type="entry name" value="GerAC_N"/>
</dbReference>
<dbReference type="InterPro" id="IPR046953">
    <property type="entry name" value="Spore_GerAC-like_C"/>
</dbReference>
<accession>A0A934MPF5</accession>
<gene>
    <name evidence="10" type="ORF">JFN88_12170</name>
</gene>
<dbReference type="PROSITE" id="PS51257">
    <property type="entry name" value="PROKAR_LIPOPROTEIN"/>
    <property type="match status" value="1"/>
</dbReference>
<evidence type="ECO:0000256" key="2">
    <source>
        <dbReference type="ARBA" id="ARBA00007886"/>
    </source>
</evidence>
<dbReference type="PANTHER" id="PTHR35789:SF1">
    <property type="entry name" value="SPORE GERMINATION PROTEIN B3"/>
    <property type="match status" value="1"/>
</dbReference>
<feature type="domain" description="Spore germination protein N-terminal" evidence="9">
    <location>
        <begin position="24"/>
        <end position="193"/>
    </location>
</feature>
<evidence type="ECO:0000313" key="10">
    <source>
        <dbReference type="EMBL" id="MBJ6362021.1"/>
    </source>
</evidence>
<keyword evidence="5" id="KW-0472">Membrane</keyword>
<sequence length="366" mass="41570">MRHLIFTVLFVFIASLVLGGCGFKDIDKRFFVVATGIDHSDNPNKPFRVTLRLAVTSPKIEPGAGKSQLETIDAKTIAEGVRELKAYVDKELDFGHCKIFMIGEKLARKEMDQAINWMTRRRDIQMIANVTIGHPTAEAILKIQPKNERYPGNTLFLSFGKEGTDSSYTVTEYIFGMRKRRTEKGIDPVLPIIMPENETYRISQAGVLNKKKLIIILSPEETQLYNQITNKYLKSSLGGNVEQDPYVLAVGRIQSRFKIKNNAQGKPVVEMRIKIHGLLEEAPKLVFDKDWASIEQELAKQYSKSVVRLLKKFQRQGVDPIGFGLKYRATHYSGGDKSWQEWQGIYPNIEFDVQTRVTIEGTGLIK</sequence>
<comment type="similarity">
    <text evidence="2">Belongs to the GerABKC lipoprotein family.</text>
</comment>
<keyword evidence="7" id="KW-0449">Lipoprotein</keyword>
<dbReference type="Pfam" id="PF05504">
    <property type="entry name" value="Spore_GerAC"/>
    <property type="match status" value="1"/>
</dbReference>
<dbReference type="Proteomes" id="UP000640274">
    <property type="component" value="Unassembled WGS sequence"/>
</dbReference>
<dbReference type="GO" id="GO:0016020">
    <property type="term" value="C:membrane"/>
    <property type="evidence" value="ECO:0007669"/>
    <property type="project" value="UniProtKB-SubCell"/>
</dbReference>
<proteinExistence type="inferred from homology"/>
<dbReference type="Pfam" id="PF25198">
    <property type="entry name" value="Spore_GerAC_N"/>
    <property type="match status" value="1"/>
</dbReference>
<dbReference type="InterPro" id="IPR038501">
    <property type="entry name" value="Spore_GerAC_C_sf"/>
</dbReference>
<comment type="subcellular location">
    <subcellularLocation>
        <location evidence="1">Membrane</location>
        <topology evidence="1">Lipid-anchor</topology>
    </subcellularLocation>
</comment>
<evidence type="ECO:0000259" key="8">
    <source>
        <dbReference type="Pfam" id="PF05504"/>
    </source>
</evidence>
<keyword evidence="4" id="KW-0732">Signal</keyword>
<evidence type="ECO:0000313" key="11">
    <source>
        <dbReference type="Proteomes" id="UP000640274"/>
    </source>
</evidence>